<sequence>MGRVFRIWRGDWKKNAQDQWYFVPNHEDYGFTIYMDSPETFPVINSTVQEYYMLTSVTPILITYSMPNWMLLPSRPSAPRTLASTSDLVELMNQRPPLTDITLLCTIGAKSVAEFHFLTRSDFSIGFSTYVVGDGQDDIARARYEGLVLGERLLLSESVLAEIFGEEKMVIIHRVALEMAHAER</sequence>
<dbReference type="EMBL" id="CAKOAT010155155">
    <property type="protein sequence ID" value="CAH8346972.1"/>
    <property type="molecule type" value="Genomic_DNA"/>
</dbReference>
<dbReference type="AlphaFoldDB" id="A0ABC8JY36"/>
<organism evidence="1 2">
    <name type="scientific">Eruca vesicaria subsp. sativa</name>
    <name type="common">Garden rocket</name>
    <name type="synonym">Eruca sativa</name>
    <dbReference type="NCBI Taxonomy" id="29727"/>
    <lineage>
        <taxon>Eukaryota</taxon>
        <taxon>Viridiplantae</taxon>
        <taxon>Streptophyta</taxon>
        <taxon>Embryophyta</taxon>
        <taxon>Tracheophyta</taxon>
        <taxon>Spermatophyta</taxon>
        <taxon>Magnoliopsida</taxon>
        <taxon>eudicotyledons</taxon>
        <taxon>Gunneridae</taxon>
        <taxon>Pentapetalae</taxon>
        <taxon>rosids</taxon>
        <taxon>malvids</taxon>
        <taxon>Brassicales</taxon>
        <taxon>Brassicaceae</taxon>
        <taxon>Brassiceae</taxon>
        <taxon>Eruca</taxon>
    </lineage>
</organism>
<name>A0ABC8JY36_ERUVS</name>
<keyword evidence="2" id="KW-1185">Reference proteome</keyword>
<evidence type="ECO:0000313" key="2">
    <source>
        <dbReference type="Proteomes" id="UP001642260"/>
    </source>
</evidence>
<dbReference type="Proteomes" id="UP001642260">
    <property type="component" value="Unassembled WGS sequence"/>
</dbReference>
<reference evidence="1 2" key="1">
    <citation type="submission" date="2022-03" db="EMBL/GenBank/DDBJ databases">
        <authorList>
            <person name="Macdonald S."/>
            <person name="Ahmed S."/>
            <person name="Newling K."/>
        </authorList>
    </citation>
    <scope>NUCLEOTIDE SEQUENCE [LARGE SCALE GENOMIC DNA]</scope>
</reference>
<accession>A0ABC8JY36</accession>
<protein>
    <submittedName>
        <fullName evidence="1">Uncharacterized protein</fullName>
    </submittedName>
</protein>
<proteinExistence type="predicted"/>
<evidence type="ECO:0000313" key="1">
    <source>
        <dbReference type="EMBL" id="CAH8346972.1"/>
    </source>
</evidence>
<comment type="caution">
    <text evidence="1">The sequence shown here is derived from an EMBL/GenBank/DDBJ whole genome shotgun (WGS) entry which is preliminary data.</text>
</comment>
<gene>
    <name evidence="1" type="ORF">ERUC_LOCUS17039</name>
</gene>